<dbReference type="Gene3D" id="1.10.30.10">
    <property type="entry name" value="High mobility group box domain"/>
    <property type="match status" value="2"/>
</dbReference>
<proteinExistence type="inferred from homology"/>
<keyword evidence="3 5" id="KW-0238">DNA-binding</keyword>
<evidence type="ECO:0000256" key="5">
    <source>
        <dbReference type="PROSITE-ProRule" id="PRU00267"/>
    </source>
</evidence>
<organism evidence="8 9">
    <name type="scientific">Cichlidogyrus casuarinus</name>
    <dbReference type="NCBI Taxonomy" id="1844966"/>
    <lineage>
        <taxon>Eukaryota</taxon>
        <taxon>Metazoa</taxon>
        <taxon>Spiralia</taxon>
        <taxon>Lophotrochozoa</taxon>
        <taxon>Platyhelminthes</taxon>
        <taxon>Monogenea</taxon>
        <taxon>Monopisthocotylea</taxon>
        <taxon>Dactylogyridea</taxon>
        <taxon>Ancyrocephalidae</taxon>
        <taxon>Cichlidogyrus</taxon>
    </lineage>
</organism>
<dbReference type="PANTHER" id="PTHR48112:SF32">
    <property type="entry name" value="HIGH MOBILITY GROUP PROTEIN B3"/>
    <property type="match status" value="1"/>
</dbReference>
<dbReference type="PANTHER" id="PTHR48112">
    <property type="entry name" value="HIGH MOBILITY GROUP PROTEIN DSP1"/>
    <property type="match status" value="1"/>
</dbReference>
<evidence type="ECO:0000256" key="6">
    <source>
        <dbReference type="SAM" id="MobiDB-lite"/>
    </source>
</evidence>
<evidence type="ECO:0000256" key="1">
    <source>
        <dbReference type="ARBA" id="ARBA00004123"/>
    </source>
</evidence>
<dbReference type="SMART" id="SM00398">
    <property type="entry name" value="HMG"/>
    <property type="match status" value="2"/>
</dbReference>
<feature type="region of interest" description="Disordered" evidence="6">
    <location>
        <begin position="46"/>
        <end position="99"/>
    </location>
</feature>
<feature type="domain" description="HMG box" evidence="7">
    <location>
        <begin position="97"/>
        <end position="163"/>
    </location>
</feature>
<dbReference type="InterPro" id="IPR009071">
    <property type="entry name" value="HMG_box_dom"/>
</dbReference>
<dbReference type="Proteomes" id="UP001626550">
    <property type="component" value="Unassembled WGS sequence"/>
</dbReference>
<dbReference type="PRINTS" id="PR00886">
    <property type="entry name" value="HIGHMOBLTY12"/>
</dbReference>
<dbReference type="SUPFAM" id="SSF47095">
    <property type="entry name" value="HMG-box"/>
    <property type="match status" value="2"/>
</dbReference>
<keyword evidence="9" id="KW-1185">Reference proteome</keyword>
<comment type="similarity">
    <text evidence="2">Belongs to the HMGB family.</text>
</comment>
<comment type="caution">
    <text evidence="8">The sequence shown here is derived from an EMBL/GenBank/DDBJ whole genome shotgun (WGS) entry which is preliminary data.</text>
</comment>
<feature type="DNA-binding region" description="HMG box" evidence="5">
    <location>
        <begin position="8"/>
        <end position="78"/>
    </location>
</feature>
<accession>A0ABD2Q413</accession>
<dbReference type="Pfam" id="PF00505">
    <property type="entry name" value="HMG_box"/>
    <property type="match status" value="1"/>
</dbReference>
<dbReference type="CDD" id="cd21978">
    <property type="entry name" value="HMG-box_HMGB_rpt1"/>
    <property type="match status" value="1"/>
</dbReference>
<feature type="DNA-binding region" description="HMG box" evidence="5">
    <location>
        <begin position="97"/>
        <end position="163"/>
    </location>
</feature>
<evidence type="ECO:0000313" key="9">
    <source>
        <dbReference type="Proteomes" id="UP001626550"/>
    </source>
</evidence>
<name>A0ABD2Q413_9PLAT</name>
<protein>
    <submittedName>
        <fullName evidence="8">High mobility group</fullName>
    </submittedName>
</protein>
<feature type="compositionally biased region" description="Basic and acidic residues" evidence="6">
    <location>
        <begin position="151"/>
        <end position="161"/>
    </location>
</feature>
<keyword evidence="4 5" id="KW-0539">Nucleus</keyword>
<dbReference type="FunFam" id="1.10.30.10:FF:000016">
    <property type="entry name" value="FACT complex subunit SSRP1"/>
    <property type="match status" value="1"/>
</dbReference>
<dbReference type="EMBL" id="JBJKFK010001023">
    <property type="protein sequence ID" value="KAL3314355.1"/>
    <property type="molecule type" value="Genomic_DNA"/>
</dbReference>
<evidence type="ECO:0000259" key="7">
    <source>
        <dbReference type="PROSITE" id="PS50118"/>
    </source>
</evidence>
<dbReference type="AlphaFoldDB" id="A0ABD2Q413"/>
<dbReference type="GO" id="GO:0005634">
    <property type="term" value="C:nucleus"/>
    <property type="evidence" value="ECO:0007669"/>
    <property type="project" value="UniProtKB-SubCell"/>
</dbReference>
<evidence type="ECO:0000256" key="4">
    <source>
        <dbReference type="ARBA" id="ARBA00023242"/>
    </source>
</evidence>
<dbReference type="PROSITE" id="PS50118">
    <property type="entry name" value="HMG_BOX_2"/>
    <property type="match status" value="2"/>
</dbReference>
<sequence length="167" mass="19394">MAKDKNKPKGAATAYAIFVQSEREEMKKKNPNKSVDFATFSKECSAKWSKMKDPQKKTYQDLAAKDKQRYEREMESYTPVGSPKKGKQKKEKDPNAPKRAMPAFFLFSNDERPKVKGEHPDWAVSEVAKELGERWKVCKNKAKYEQQAAQEKARYEKEMKNYKSGKK</sequence>
<feature type="domain" description="HMG box" evidence="7">
    <location>
        <begin position="8"/>
        <end position="78"/>
    </location>
</feature>
<evidence type="ECO:0000313" key="8">
    <source>
        <dbReference type="EMBL" id="KAL3314355.1"/>
    </source>
</evidence>
<gene>
    <name evidence="8" type="primary">HMGB2_3</name>
    <name evidence="8" type="ORF">Ciccas_007034</name>
</gene>
<feature type="compositionally biased region" description="Basic and acidic residues" evidence="6">
    <location>
        <begin position="50"/>
        <end position="75"/>
    </location>
</feature>
<dbReference type="Pfam" id="PF09011">
    <property type="entry name" value="HMG_box_2"/>
    <property type="match status" value="1"/>
</dbReference>
<dbReference type="InterPro" id="IPR036910">
    <property type="entry name" value="HMG_box_dom_sf"/>
</dbReference>
<evidence type="ECO:0000256" key="3">
    <source>
        <dbReference type="ARBA" id="ARBA00023125"/>
    </source>
</evidence>
<dbReference type="InterPro" id="IPR050342">
    <property type="entry name" value="HMGB"/>
</dbReference>
<feature type="region of interest" description="Disordered" evidence="6">
    <location>
        <begin position="146"/>
        <end position="167"/>
    </location>
</feature>
<dbReference type="GO" id="GO:0003677">
    <property type="term" value="F:DNA binding"/>
    <property type="evidence" value="ECO:0007669"/>
    <property type="project" value="UniProtKB-UniRule"/>
</dbReference>
<dbReference type="FunFam" id="1.10.30.10:FF:000073">
    <property type="entry name" value="High mobility group protein 1 homolog"/>
    <property type="match status" value="1"/>
</dbReference>
<reference evidence="8 9" key="1">
    <citation type="submission" date="2024-11" db="EMBL/GenBank/DDBJ databases">
        <title>Adaptive evolution of stress response genes in parasites aligns with host niche diversity.</title>
        <authorList>
            <person name="Hahn C."/>
            <person name="Resl P."/>
        </authorList>
    </citation>
    <scope>NUCLEOTIDE SEQUENCE [LARGE SCALE GENOMIC DNA]</scope>
    <source>
        <strain evidence="8">EGGRZ-B1_66</strain>
        <tissue evidence="8">Body</tissue>
    </source>
</reference>
<comment type="subcellular location">
    <subcellularLocation>
        <location evidence="1">Nucleus</location>
    </subcellularLocation>
</comment>
<evidence type="ECO:0000256" key="2">
    <source>
        <dbReference type="ARBA" id="ARBA00008774"/>
    </source>
</evidence>